<accession>A0A6N9VBV6</accession>
<evidence type="ECO:0000313" key="2">
    <source>
        <dbReference type="EMBL" id="NEB72414.1"/>
    </source>
</evidence>
<name>A0A6N9VBV6_STRMI</name>
<dbReference type="AlphaFoldDB" id="A0A6N9VBV6"/>
<dbReference type="RefSeq" id="WP_164358234.1">
    <property type="nucleotide sequence ID" value="NZ_JAAGME010001046.1"/>
</dbReference>
<dbReference type="EMBL" id="JAAGME010001542">
    <property type="protein sequence ID" value="NEB72414.1"/>
    <property type="molecule type" value="Genomic_DNA"/>
</dbReference>
<organism evidence="1 3">
    <name type="scientific">Streptomyces microflavus</name>
    <name type="common">Streptomyces lipmanii</name>
    <dbReference type="NCBI Taxonomy" id="1919"/>
    <lineage>
        <taxon>Bacteria</taxon>
        <taxon>Bacillati</taxon>
        <taxon>Actinomycetota</taxon>
        <taxon>Actinomycetes</taxon>
        <taxon>Kitasatosporales</taxon>
        <taxon>Streptomycetaceae</taxon>
        <taxon>Streptomyces</taxon>
    </lineage>
</organism>
<sequence length="74" mass="8087">MANPSENLIQLCRAAVEAHQTVTAQPYTPEGWAPWLEAAEAFQRAVTEEAGDGNRFKLEQAAKKAVLHPEPDEG</sequence>
<evidence type="ECO:0000313" key="1">
    <source>
        <dbReference type="EMBL" id="NEB70350.1"/>
    </source>
</evidence>
<dbReference type="Proteomes" id="UP000471648">
    <property type="component" value="Unassembled WGS sequence"/>
</dbReference>
<evidence type="ECO:0000313" key="3">
    <source>
        <dbReference type="Proteomes" id="UP000471648"/>
    </source>
</evidence>
<comment type="caution">
    <text evidence="1">The sequence shown here is derived from an EMBL/GenBank/DDBJ whole genome shotgun (WGS) entry which is preliminary data.</text>
</comment>
<dbReference type="EMBL" id="JAAGME010001046">
    <property type="protein sequence ID" value="NEB70350.1"/>
    <property type="molecule type" value="Genomic_DNA"/>
</dbReference>
<proteinExistence type="predicted"/>
<reference evidence="1 3" key="1">
    <citation type="submission" date="2020-01" db="EMBL/GenBank/DDBJ databases">
        <title>Insect and environment-associated Actinomycetes.</title>
        <authorList>
            <person name="Currrie C."/>
            <person name="Chevrette M."/>
            <person name="Carlson C."/>
            <person name="Stubbendieck R."/>
            <person name="Wendt-Pienkowski E."/>
        </authorList>
    </citation>
    <scope>NUCLEOTIDE SEQUENCE [LARGE SCALE GENOMIC DNA]</scope>
    <source>
        <strain evidence="1 3">SID14438</strain>
    </source>
</reference>
<protein>
    <submittedName>
        <fullName evidence="1">Uncharacterized protein</fullName>
    </submittedName>
</protein>
<gene>
    <name evidence="1" type="ORF">G3I39_25315</name>
    <name evidence="2" type="ORF">G3I39_35870</name>
</gene>